<protein>
    <submittedName>
        <fullName evidence="1">Uncharacterized protein</fullName>
    </submittedName>
</protein>
<reference evidence="1" key="1">
    <citation type="submission" date="2024-12" db="EMBL/GenBank/DDBJ databases">
        <title>Comparative genomics and development of molecular markers within Purpureocillium lilacinum and among Purpureocillium species.</title>
        <authorList>
            <person name="Yeh Z.-Y."/>
            <person name="Ni N.-T."/>
            <person name="Lo P.-H."/>
            <person name="Mushyakhwo K."/>
            <person name="Lin C.-F."/>
            <person name="Nai Y.-S."/>
        </authorList>
    </citation>
    <scope>NUCLEOTIDE SEQUENCE</scope>
    <source>
        <strain evidence="1">NCHU-NPUST-175</strain>
    </source>
</reference>
<organism evidence="1 2">
    <name type="scientific">Purpureocillium lilacinum</name>
    <name type="common">Paecilomyces lilacinus</name>
    <dbReference type="NCBI Taxonomy" id="33203"/>
    <lineage>
        <taxon>Eukaryota</taxon>
        <taxon>Fungi</taxon>
        <taxon>Dikarya</taxon>
        <taxon>Ascomycota</taxon>
        <taxon>Pezizomycotina</taxon>
        <taxon>Sordariomycetes</taxon>
        <taxon>Hypocreomycetidae</taxon>
        <taxon>Hypocreales</taxon>
        <taxon>Ophiocordycipitaceae</taxon>
        <taxon>Purpureocillium</taxon>
    </lineage>
</organism>
<evidence type="ECO:0000313" key="2">
    <source>
        <dbReference type="Proteomes" id="UP001638806"/>
    </source>
</evidence>
<keyword evidence="2" id="KW-1185">Reference proteome</keyword>
<evidence type="ECO:0000313" key="1">
    <source>
        <dbReference type="EMBL" id="KAL3964972.1"/>
    </source>
</evidence>
<comment type="caution">
    <text evidence="1">The sequence shown here is derived from an EMBL/GenBank/DDBJ whole genome shotgun (WGS) entry which is preliminary data.</text>
</comment>
<accession>A0ACC4E8P1</accession>
<name>A0ACC4E8P1_PURLI</name>
<proteinExistence type="predicted"/>
<dbReference type="Proteomes" id="UP001638806">
    <property type="component" value="Unassembled WGS sequence"/>
</dbReference>
<dbReference type="EMBL" id="JBGNUJ010000002">
    <property type="protein sequence ID" value="KAL3964972.1"/>
    <property type="molecule type" value="Genomic_DNA"/>
</dbReference>
<sequence length="352" mass="36985">MSRGIRAPANLPELVKTAFARARGDGDLHYFPTQVTILPVSNVPFQLRFSPALANKPKAPSPPAGSSPAAEPLRRPPRALFVADLGPAHYLVLNKFAIVPEHFILATRAFEHQTDVLAEGDLEAALACIRAYDDDSADAGSCLSSSTAASTRAPASAAAARAAHEGQAGGGAREKEREAEGVHRGGEGRSTWDVLADGADLAGVPFATFAEDIHLGMSSADLFAAYLRLYRRACHAVAALNGDGQPTGEGRESQALPPATGPTRISYNMAMTRRRLVVCPRLAEGDVVRSGSGSEERPVGRLALNGTVLAGTALVKMQAEWDALREDPGQLAGVLARIGLPRRMGDVDGAML</sequence>
<gene>
    <name evidence="1" type="ORF">ACCO45_001976</name>
</gene>